<evidence type="ECO:0000259" key="3">
    <source>
        <dbReference type="Pfam" id="PF00294"/>
    </source>
</evidence>
<dbReference type="Gene3D" id="3.40.1190.20">
    <property type="match status" value="1"/>
</dbReference>
<dbReference type="GO" id="GO:0016301">
    <property type="term" value="F:kinase activity"/>
    <property type="evidence" value="ECO:0007669"/>
    <property type="project" value="UniProtKB-KW"/>
</dbReference>
<dbReference type="PANTHER" id="PTHR10584">
    <property type="entry name" value="SUGAR KINASE"/>
    <property type="match status" value="1"/>
</dbReference>
<dbReference type="InterPro" id="IPR002173">
    <property type="entry name" value="Carboh/pur_kinase_PfkB_CS"/>
</dbReference>
<dbReference type="Proteomes" id="UP000649604">
    <property type="component" value="Unassembled WGS sequence"/>
</dbReference>
<dbReference type="Pfam" id="PF00294">
    <property type="entry name" value="PfkB"/>
    <property type="match status" value="1"/>
</dbReference>
<evidence type="ECO:0000256" key="1">
    <source>
        <dbReference type="ARBA" id="ARBA00022679"/>
    </source>
</evidence>
<organism evidence="4 5">
    <name type="scientific">candidate division KSB3 bacterium</name>
    <dbReference type="NCBI Taxonomy" id="2044937"/>
    <lineage>
        <taxon>Bacteria</taxon>
        <taxon>candidate division KSB3</taxon>
    </lineage>
</organism>
<dbReference type="InterPro" id="IPR029056">
    <property type="entry name" value="Ribokinase-like"/>
</dbReference>
<proteinExistence type="predicted"/>
<keyword evidence="1" id="KW-0808">Transferase</keyword>
<dbReference type="SUPFAM" id="SSF53613">
    <property type="entry name" value="Ribokinase-like"/>
    <property type="match status" value="1"/>
</dbReference>
<dbReference type="PANTHER" id="PTHR10584:SF166">
    <property type="entry name" value="RIBOKINASE"/>
    <property type="match status" value="1"/>
</dbReference>
<feature type="domain" description="Carbohydrate kinase PfkB" evidence="3">
    <location>
        <begin position="77"/>
        <end position="324"/>
    </location>
</feature>
<sequence length="359" mass="38772">MSRRGMIPLHLESSQYRYRALIGTGGIGTGTFFALQGDETLGREESRLGYVLDRRDYCKLHIVSHYVKILLGSEFAVLPLGYVGDDDAGGQLLREMQAIDLDLTYLQQYPGYPTLFSFCLVYPDGSGGNLTTADSACSQVTAKTIEHAGEAFSRFQGQGIALAMPEVPLEARLRLLQLGRAQGLFCVGSFVSDEIGTVVRTPVLRSIDLLALNIDEAAAVVRLSVEDSPLLTIIEQAIQTLRRIHPTMFISITAGKQGSWIWDGALLSYLPSLEVDVKSTAGAGDAHLSGLIAGLTAGLSLPQAHELATLMAALSVESEHTIHPGLDAQALKIFAQFRHIAVCDGVKKLIRLFPFDQGG</sequence>
<evidence type="ECO:0000256" key="2">
    <source>
        <dbReference type="ARBA" id="ARBA00022777"/>
    </source>
</evidence>
<accession>A0A9D5JYS0</accession>
<dbReference type="InterPro" id="IPR011611">
    <property type="entry name" value="PfkB_dom"/>
</dbReference>
<name>A0A9D5JYS0_9BACT</name>
<dbReference type="EMBL" id="WJJP01000619">
    <property type="protein sequence ID" value="MBD3326693.1"/>
    <property type="molecule type" value="Genomic_DNA"/>
</dbReference>
<dbReference type="PROSITE" id="PS00584">
    <property type="entry name" value="PFKB_KINASES_2"/>
    <property type="match status" value="1"/>
</dbReference>
<comment type="caution">
    <text evidence="4">The sequence shown here is derived from an EMBL/GenBank/DDBJ whole genome shotgun (WGS) entry which is preliminary data.</text>
</comment>
<evidence type="ECO:0000313" key="5">
    <source>
        <dbReference type="Proteomes" id="UP000649604"/>
    </source>
</evidence>
<dbReference type="AlphaFoldDB" id="A0A9D5JYS0"/>
<gene>
    <name evidence="4" type="ORF">GF339_19065</name>
</gene>
<protein>
    <recommendedName>
        <fullName evidence="3">Carbohydrate kinase PfkB domain-containing protein</fullName>
    </recommendedName>
</protein>
<keyword evidence="2" id="KW-0418">Kinase</keyword>
<reference evidence="4" key="1">
    <citation type="submission" date="2019-11" db="EMBL/GenBank/DDBJ databases">
        <title>Microbial mats filling the niche in hypersaline microbial mats.</title>
        <authorList>
            <person name="Wong H.L."/>
            <person name="Macleod F.I."/>
            <person name="White R.A. III"/>
            <person name="Burns B.P."/>
        </authorList>
    </citation>
    <scope>NUCLEOTIDE SEQUENCE</scope>
    <source>
        <strain evidence="4">Rbin_158</strain>
    </source>
</reference>
<evidence type="ECO:0000313" key="4">
    <source>
        <dbReference type="EMBL" id="MBD3326693.1"/>
    </source>
</evidence>